<reference evidence="4 5" key="1">
    <citation type="submission" date="2010-05" db="EMBL/GenBank/DDBJ databases">
        <title>The Genome Sequence of Thecamonas trahens ATCC 50062.</title>
        <authorList>
            <consortium name="The Broad Institute Genome Sequencing Platform"/>
            <person name="Russ C."/>
            <person name="Cuomo C."/>
            <person name="Shea T."/>
            <person name="Young S.K."/>
            <person name="Zeng Q."/>
            <person name="Koehrsen M."/>
            <person name="Haas B."/>
            <person name="Borodovsky M."/>
            <person name="Guigo R."/>
            <person name="Alvarado L."/>
            <person name="Berlin A."/>
            <person name="Bochicchio J."/>
            <person name="Borenstein D."/>
            <person name="Chapman S."/>
            <person name="Chen Z."/>
            <person name="Freedman E."/>
            <person name="Gellesch M."/>
            <person name="Goldberg J."/>
            <person name="Griggs A."/>
            <person name="Gujja S."/>
            <person name="Heilman E."/>
            <person name="Heiman D."/>
            <person name="Hepburn T."/>
            <person name="Howarth C."/>
            <person name="Jen D."/>
            <person name="Larson L."/>
            <person name="Mehta T."/>
            <person name="Park D."/>
            <person name="Pearson M."/>
            <person name="Roberts A."/>
            <person name="Saif S."/>
            <person name="Shenoy N."/>
            <person name="Sisk P."/>
            <person name="Stolte C."/>
            <person name="Sykes S."/>
            <person name="Thomson T."/>
            <person name="Walk T."/>
            <person name="White J."/>
            <person name="Yandava C."/>
            <person name="Burger G."/>
            <person name="Gray M.W."/>
            <person name="Holland P.W.H."/>
            <person name="King N."/>
            <person name="Lang F.B.F."/>
            <person name="Roger A.J."/>
            <person name="Ruiz-Trillo I."/>
            <person name="Lander E."/>
            <person name="Nusbaum C."/>
        </authorList>
    </citation>
    <scope>NUCLEOTIDE SEQUENCE [LARGE SCALE GENOMIC DNA]</scope>
    <source>
        <strain evidence="4 5">ATCC 50062</strain>
    </source>
</reference>
<protein>
    <submittedName>
        <fullName evidence="4">Uncharacterized protein</fullName>
    </submittedName>
</protein>
<name>A0A0L0DGC1_THETB</name>
<sequence>MLIRTIAFTLLLAVVVSANLYIHNPRGSNNRLDEANRNRNDANRLFDSQNNNKGGYNVNRIEYYGGSLLDIDLTFQHGCGFGTECQIIMQYMCDSMAGTGLGIRNGQQQTRIPEQRDDDHRYGRHESASYWADCKARQRNLGLFLADQIIPEDATAMRTRQNNDENANNRRRGYECPEERDYYPYWHPSPWKDIAIYTSRADELCPIYTAESQNVKGKHYCAGLREATPENPITNGAAINNQAQCEAVAEFEWVEAPAWGLPPPACLQMSAYPPNRVTRLRHSWKLPIVTERQSCVFRARYNVSSADYDGWSTFADLNGNTGNYAWQTNPTVDVGSASTNIRLKLTISTDQMGRTFQDRSSTFMLRPAPYDVDVTPIVNLNVAGSRGNPVQNFPSIEYEFTPKVLTVDVNTFIHRQVTGSNTTPDGAGHGADETDRSNFVAVVGNNPKRSYVHVGNSSDPDVSNDLVAWWGTLGGISSQMDDVPPYVDLGLHRYRTAGTRHYLCTRNTDFSSRTHRGSIVVNDAPGGVQPPIPSSTTGTVSTGSGVGPGSGGSPAPAPTPAQIVAAGDGDKERSKGIGIGIGIGLLVSAVLAGVAAAAFVVWKRRESKLSDDDFAAPAAASDAELAAI</sequence>
<evidence type="ECO:0000256" key="3">
    <source>
        <dbReference type="SAM" id="SignalP"/>
    </source>
</evidence>
<feature type="region of interest" description="Disordered" evidence="1">
    <location>
        <begin position="521"/>
        <end position="562"/>
    </location>
</feature>
<feature type="signal peptide" evidence="3">
    <location>
        <begin position="1"/>
        <end position="18"/>
    </location>
</feature>
<dbReference type="Proteomes" id="UP000054408">
    <property type="component" value="Unassembled WGS sequence"/>
</dbReference>
<dbReference type="STRING" id="461836.A0A0L0DGC1"/>
<organism evidence="4 5">
    <name type="scientific">Thecamonas trahens ATCC 50062</name>
    <dbReference type="NCBI Taxonomy" id="461836"/>
    <lineage>
        <taxon>Eukaryota</taxon>
        <taxon>Apusozoa</taxon>
        <taxon>Apusomonadida</taxon>
        <taxon>Apusomonadidae</taxon>
        <taxon>Thecamonas</taxon>
    </lineage>
</organism>
<keyword evidence="2" id="KW-1133">Transmembrane helix</keyword>
<dbReference type="InterPro" id="IPR053320">
    <property type="entry name" value="Protein_DD3-3_O-glyco"/>
</dbReference>
<dbReference type="PANTHER" id="PTHR35170:SF1">
    <property type="entry name" value="PROTEIN DD3-3"/>
    <property type="match status" value="1"/>
</dbReference>
<keyword evidence="3" id="KW-0732">Signal</keyword>
<proteinExistence type="predicted"/>
<evidence type="ECO:0000256" key="2">
    <source>
        <dbReference type="SAM" id="Phobius"/>
    </source>
</evidence>
<dbReference type="PANTHER" id="PTHR35170">
    <property type="entry name" value="PROTEIN DD3-3"/>
    <property type="match status" value="1"/>
</dbReference>
<feature type="compositionally biased region" description="Low complexity" evidence="1">
    <location>
        <begin position="534"/>
        <end position="543"/>
    </location>
</feature>
<keyword evidence="5" id="KW-1185">Reference proteome</keyword>
<keyword evidence="2" id="KW-0812">Transmembrane</keyword>
<evidence type="ECO:0000256" key="1">
    <source>
        <dbReference type="SAM" id="MobiDB-lite"/>
    </source>
</evidence>
<evidence type="ECO:0000313" key="4">
    <source>
        <dbReference type="EMBL" id="KNC51382.1"/>
    </source>
</evidence>
<dbReference type="OrthoDB" id="167398at2759"/>
<gene>
    <name evidence="4" type="ORF">AMSG_07563</name>
</gene>
<dbReference type="AlphaFoldDB" id="A0A0L0DGC1"/>
<evidence type="ECO:0000313" key="5">
    <source>
        <dbReference type="Proteomes" id="UP000054408"/>
    </source>
</evidence>
<dbReference type="GeneID" id="25566455"/>
<accession>A0A0L0DGC1</accession>
<dbReference type="EMBL" id="GL349467">
    <property type="protein sequence ID" value="KNC51382.1"/>
    <property type="molecule type" value="Genomic_DNA"/>
</dbReference>
<feature type="transmembrane region" description="Helical" evidence="2">
    <location>
        <begin position="577"/>
        <end position="602"/>
    </location>
</feature>
<keyword evidence="2" id="KW-0472">Membrane</keyword>
<dbReference type="eggNOG" id="ENOG502QRWS">
    <property type="taxonomic scope" value="Eukaryota"/>
</dbReference>
<dbReference type="RefSeq" id="XP_013756050.1">
    <property type="nucleotide sequence ID" value="XM_013900596.1"/>
</dbReference>
<feature type="chain" id="PRO_5005537144" evidence="3">
    <location>
        <begin position="19"/>
        <end position="628"/>
    </location>
</feature>